<dbReference type="Proteomes" id="UP000008493">
    <property type="component" value="Unassembled WGS sequence"/>
</dbReference>
<dbReference type="GeneID" id="18822334"/>
<dbReference type="InParanoid" id="K5VYD5"/>
<dbReference type="KEGG" id="abp:AGABI1DRAFT106968"/>
<name>K5VYD5_AGABU</name>
<dbReference type="AlphaFoldDB" id="K5VYD5"/>
<dbReference type="EMBL" id="JH971390">
    <property type="protein sequence ID" value="EKM79504.1"/>
    <property type="molecule type" value="Genomic_DNA"/>
</dbReference>
<dbReference type="eggNOG" id="ENOG502SMYY">
    <property type="taxonomic scope" value="Eukaryota"/>
</dbReference>
<sequence>MTSATFSSEAELPNYADVAGSSRSITFLSESPPESQFKTGLQDEKGYAWLTLQMNSRSPTTASAPSFMEGDSITGVVHLDAEKTDSVKAVYIEVLATTTTVGQEPERFLALKETLWSTEKATKASAKLMGKHDWPFQFTLPKEVEVTGPRGKKGFYQLPPSFSERASPAYLDYKIVVTIKRGMLKVNQKLTTTMLYQLLTVPASAPTSLRTLAYTEGKPIPGPKLDPEGWKVLQKRPVEGVLFGERDVEINVQLSLATPVQYALGSPIPLHLILESEDSQALDLLSSPTAIQVALTRAITIGSEAAAEDPERRTNNYITTVESKAYFWSAQELGEGPNRRVLQGEIDLEMKTKPTFIFPGLSIEYLVNFEGFEATGWQAKSHDSRAKGPLFTEEVKITSRQLAGLSMRSNAPPGYQRPVVDYNKSLGYLENGNQRFVHYGHR</sequence>
<dbReference type="HOGENOM" id="CLU_025691_0_0_1"/>
<organism evidence="1 2">
    <name type="scientific">Agaricus bisporus var. burnettii (strain JB137-S8 / ATCC MYA-4627 / FGSC 10392)</name>
    <name type="common">White button mushroom</name>
    <dbReference type="NCBI Taxonomy" id="597362"/>
    <lineage>
        <taxon>Eukaryota</taxon>
        <taxon>Fungi</taxon>
        <taxon>Dikarya</taxon>
        <taxon>Basidiomycota</taxon>
        <taxon>Agaricomycotina</taxon>
        <taxon>Agaricomycetes</taxon>
        <taxon>Agaricomycetidae</taxon>
        <taxon>Agaricales</taxon>
        <taxon>Agaricineae</taxon>
        <taxon>Agaricaceae</taxon>
        <taxon>Agaricus</taxon>
    </lineage>
</organism>
<dbReference type="OrthoDB" id="2333384at2759"/>
<dbReference type="Gene3D" id="2.60.40.640">
    <property type="match status" value="1"/>
</dbReference>
<evidence type="ECO:0000313" key="1">
    <source>
        <dbReference type="EMBL" id="EKM79504.1"/>
    </source>
</evidence>
<keyword evidence="2" id="KW-1185">Reference proteome</keyword>
<dbReference type="InterPro" id="IPR014752">
    <property type="entry name" value="Arrestin-like_C"/>
</dbReference>
<dbReference type="SUPFAM" id="SSF81296">
    <property type="entry name" value="E set domains"/>
    <property type="match status" value="1"/>
</dbReference>
<reference evidence="2" key="1">
    <citation type="journal article" date="2012" name="Proc. Natl. Acad. Sci. U.S.A.">
        <title>Genome sequence of the button mushroom Agaricus bisporus reveals mechanisms governing adaptation to a humic-rich ecological niche.</title>
        <authorList>
            <person name="Morin E."/>
            <person name="Kohler A."/>
            <person name="Baker A.R."/>
            <person name="Foulongne-Oriol M."/>
            <person name="Lombard V."/>
            <person name="Nagy L.G."/>
            <person name="Ohm R.A."/>
            <person name="Patyshakuliyeva A."/>
            <person name="Brun A."/>
            <person name="Aerts A.L."/>
            <person name="Bailey A.M."/>
            <person name="Billette C."/>
            <person name="Coutinho P.M."/>
            <person name="Deakin G."/>
            <person name="Doddapaneni H."/>
            <person name="Floudas D."/>
            <person name="Grimwood J."/>
            <person name="Hilden K."/>
            <person name="Kuees U."/>
            <person name="LaButti K.M."/>
            <person name="Lapidus A."/>
            <person name="Lindquist E.A."/>
            <person name="Lucas S.M."/>
            <person name="Murat C."/>
            <person name="Riley R.W."/>
            <person name="Salamov A.A."/>
            <person name="Schmutz J."/>
            <person name="Subramanian V."/>
            <person name="Woesten H.A.B."/>
            <person name="Xu J."/>
            <person name="Eastwood D.C."/>
            <person name="Foster G.D."/>
            <person name="Sonnenberg A.S."/>
            <person name="Cullen D."/>
            <person name="de Vries R.P."/>
            <person name="Lundell T."/>
            <person name="Hibbett D.S."/>
            <person name="Henrissat B."/>
            <person name="Burton K.S."/>
            <person name="Kerrigan R.W."/>
            <person name="Challen M.P."/>
            <person name="Grigoriev I.V."/>
            <person name="Martin F."/>
        </authorList>
    </citation>
    <scope>NUCLEOTIDE SEQUENCE [LARGE SCALE GENOMIC DNA]</scope>
    <source>
        <strain evidence="2">JB137-S8 / ATCC MYA-4627 / FGSC 10392</strain>
    </source>
</reference>
<dbReference type="STRING" id="597362.K5VYD5"/>
<dbReference type="RefSeq" id="XP_007330141.1">
    <property type="nucleotide sequence ID" value="XM_007330079.1"/>
</dbReference>
<dbReference type="OMA" id="VELQCTV"/>
<protein>
    <submittedName>
        <fullName evidence="1">Uncharacterized protein</fullName>
    </submittedName>
</protein>
<proteinExistence type="predicted"/>
<gene>
    <name evidence="1" type="ORF">AGABI1DRAFT_106968</name>
</gene>
<dbReference type="InterPro" id="IPR014756">
    <property type="entry name" value="Ig_E-set"/>
</dbReference>
<accession>K5VYD5</accession>
<evidence type="ECO:0000313" key="2">
    <source>
        <dbReference type="Proteomes" id="UP000008493"/>
    </source>
</evidence>